<reference evidence="5 6" key="1">
    <citation type="journal article" date="2023" name="Hortic Res">
        <title>Pangenome of water caltrop reveals structural variations and asymmetric subgenome divergence after allopolyploidization.</title>
        <authorList>
            <person name="Zhang X."/>
            <person name="Chen Y."/>
            <person name="Wang L."/>
            <person name="Yuan Y."/>
            <person name="Fang M."/>
            <person name="Shi L."/>
            <person name="Lu R."/>
            <person name="Comes H.P."/>
            <person name="Ma Y."/>
            <person name="Chen Y."/>
            <person name="Huang G."/>
            <person name="Zhou Y."/>
            <person name="Zheng Z."/>
            <person name="Qiu Y."/>
        </authorList>
    </citation>
    <scope>NUCLEOTIDE SEQUENCE [LARGE SCALE GENOMIC DNA]</scope>
    <source>
        <tissue evidence="5">Roots</tissue>
    </source>
</reference>
<organism evidence="5 6">
    <name type="scientific">Trapa incisa</name>
    <dbReference type="NCBI Taxonomy" id="236973"/>
    <lineage>
        <taxon>Eukaryota</taxon>
        <taxon>Viridiplantae</taxon>
        <taxon>Streptophyta</taxon>
        <taxon>Embryophyta</taxon>
        <taxon>Tracheophyta</taxon>
        <taxon>Spermatophyta</taxon>
        <taxon>Magnoliopsida</taxon>
        <taxon>eudicotyledons</taxon>
        <taxon>Gunneridae</taxon>
        <taxon>Pentapetalae</taxon>
        <taxon>rosids</taxon>
        <taxon>malvids</taxon>
        <taxon>Myrtales</taxon>
        <taxon>Lythraceae</taxon>
        <taxon>Trapa</taxon>
    </lineage>
</organism>
<dbReference type="PANTHER" id="PTHR10091:SF0">
    <property type="entry name" value="GALACTOSE MUTAROTASE"/>
    <property type="match status" value="1"/>
</dbReference>
<comment type="similarity">
    <text evidence="1">Belongs to the aldose epimerase family.</text>
</comment>
<feature type="transmembrane region" description="Helical" evidence="4">
    <location>
        <begin position="124"/>
        <end position="143"/>
    </location>
</feature>
<accession>A0AAN7JSB2</accession>
<evidence type="ECO:0000256" key="1">
    <source>
        <dbReference type="ARBA" id="ARBA00006206"/>
    </source>
</evidence>
<comment type="caution">
    <text evidence="5">The sequence shown here is derived from an EMBL/GenBank/DDBJ whole genome shotgun (WGS) entry which is preliminary data.</text>
</comment>
<gene>
    <name evidence="5" type="ORF">SAY87_021644</name>
</gene>
<keyword evidence="2" id="KW-0413">Isomerase</keyword>
<dbReference type="Proteomes" id="UP001345219">
    <property type="component" value="Chromosome 16"/>
</dbReference>
<dbReference type="SUPFAM" id="SSF74650">
    <property type="entry name" value="Galactose mutarotase-like"/>
    <property type="match status" value="1"/>
</dbReference>
<dbReference type="Gene3D" id="2.70.98.10">
    <property type="match status" value="1"/>
</dbReference>
<dbReference type="EMBL" id="JAXIOK010000016">
    <property type="protein sequence ID" value="KAK4752846.1"/>
    <property type="molecule type" value="Genomic_DNA"/>
</dbReference>
<keyword evidence="6" id="KW-1185">Reference proteome</keyword>
<dbReference type="GO" id="GO:0030246">
    <property type="term" value="F:carbohydrate binding"/>
    <property type="evidence" value="ECO:0007669"/>
    <property type="project" value="InterPro"/>
</dbReference>
<dbReference type="Pfam" id="PF01263">
    <property type="entry name" value="Aldose_epim"/>
    <property type="match status" value="1"/>
</dbReference>
<dbReference type="InterPro" id="IPR008183">
    <property type="entry name" value="Aldose_1/G6P_1-epimerase"/>
</dbReference>
<evidence type="ECO:0000256" key="2">
    <source>
        <dbReference type="ARBA" id="ARBA00023235"/>
    </source>
</evidence>
<evidence type="ECO:0000256" key="4">
    <source>
        <dbReference type="SAM" id="Phobius"/>
    </source>
</evidence>
<evidence type="ECO:0000256" key="3">
    <source>
        <dbReference type="ARBA" id="ARBA00023277"/>
    </source>
</evidence>
<evidence type="ECO:0008006" key="7">
    <source>
        <dbReference type="Google" id="ProtNLM"/>
    </source>
</evidence>
<proteinExistence type="inferred from homology"/>
<keyword evidence="3" id="KW-0119">Carbohydrate metabolism</keyword>
<dbReference type="GO" id="GO:0033499">
    <property type="term" value="P:galactose catabolic process via UDP-galactose, Leloir pathway"/>
    <property type="evidence" value="ECO:0007669"/>
    <property type="project" value="TreeGrafter"/>
</dbReference>
<protein>
    <recommendedName>
        <fullName evidence="7">Aldose 1-epimerase</fullName>
    </recommendedName>
</protein>
<keyword evidence="4" id="KW-0472">Membrane</keyword>
<dbReference type="InterPro" id="IPR011013">
    <property type="entry name" value="Gal_mutarotase_sf_dom"/>
</dbReference>
<dbReference type="CDD" id="cd09019">
    <property type="entry name" value="galactose_mutarotase_like"/>
    <property type="match status" value="1"/>
</dbReference>
<dbReference type="GO" id="GO:0004034">
    <property type="term" value="F:aldose 1-epimerase activity"/>
    <property type="evidence" value="ECO:0007669"/>
    <property type="project" value="TreeGrafter"/>
</dbReference>
<dbReference type="InterPro" id="IPR047215">
    <property type="entry name" value="Galactose_mutarotase-like"/>
</dbReference>
<keyword evidence="4" id="KW-1133">Transmembrane helix</keyword>
<name>A0AAN7JSB2_9MYRT</name>
<dbReference type="GO" id="GO:0006006">
    <property type="term" value="P:glucose metabolic process"/>
    <property type="evidence" value="ECO:0007669"/>
    <property type="project" value="TreeGrafter"/>
</dbReference>
<evidence type="ECO:0000313" key="6">
    <source>
        <dbReference type="Proteomes" id="UP001345219"/>
    </source>
</evidence>
<dbReference type="AlphaFoldDB" id="A0AAN7JSB2"/>
<keyword evidence="4" id="KW-0812">Transmembrane</keyword>
<evidence type="ECO:0000313" key="5">
    <source>
        <dbReference type="EMBL" id="KAK4752846.1"/>
    </source>
</evidence>
<dbReference type="NCBIfam" id="NF008277">
    <property type="entry name" value="PRK11055.1"/>
    <property type="match status" value="1"/>
</dbReference>
<dbReference type="PANTHER" id="PTHR10091">
    <property type="entry name" value="ALDOSE-1-EPIMERASE"/>
    <property type="match status" value="1"/>
</dbReference>
<dbReference type="InterPro" id="IPR014718">
    <property type="entry name" value="GH-type_carb-bd"/>
</dbReference>
<sequence>MQSLSHSRSPPPTYITISSFFHLPSAIDDRVPPSFQNDPSLRSPRPLILLLLHNRLRFHLCVREWRRRGPCIRAQEREHVDESYQLGCQNHVHCFARQEWSVPTSTSCTVSLSSFPRSSSSNPWLISFFFFFFFFFLLLLLVLHSFMHSPGKLDDVVLGFDSANEYMTNKDYFGSVVGRVANRIAKARFTLNGTRYKLIPNEGHNTLHGGPRGFSDVAWTVSRYQKDGRAPGIVFKYLSKDGEEGFPGDLRVTVSYSLRWDNTLRVSMRAKAVDKATPVNLAQHTYWNLGGHCSGSILSEDLQIFASNITPVDSHLIPTGMIASVVGTPYDFRQPKKIGSQIAALPKGFDINYVLDSSRKSLQRAAVVHDRRSGRVMELSTNQPGVQLYTGNMLRDVKGKGGCEYGAHAALCLETQKYPDSVNRPNFPSEIVSPGETYNHLMLFRFSIRRREGGPLAKP</sequence>